<dbReference type="OrthoDB" id="9813334at2"/>
<keyword evidence="3 4" id="KW-0687">Ribonucleoprotein</keyword>
<dbReference type="FunCoup" id="D4H191">
    <property type="interactions" value="574"/>
</dbReference>
<dbReference type="GO" id="GO:0005737">
    <property type="term" value="C:cytoplasm"/>
    <property type="evidence" value="ECO:0007669"/>
    <property type="project" value="UniProtKB-ARBA"/>
</dbReference>
<evidence type="ECO:0000313" key="6">
    <source>
        <dbReference type="EMBL" id="ADD66839.1"/>
    </source>
</evidence>
<keyword evidence="7" id="KW-1185">Reference proteome</keyword>
<evidence type="ECO:0000256" key="5">
    <source>
        <dbReference type="RuleBase" id="RU000562"/>
    </source>
</evidence>
<keyword evidence="4 5" id="KW-0699">rRNA-binding</keyword>
<dbReference type="InterPro" id="IPR001787">
    <property type="entry name" value="Ribosomal_bL21"/>
</dbReference>
<dbReference type="Proteomes" id="UP000002012">
    <property type="component" value="Chromosome"/>
</dbReference>
<keyword evidence="4 5" id="KW-0694">RNA-binding</keyword>
<dbReference type="GO" id="GO:1990904">
    <property type="term" value="C:ribonucleoprotein complex"/>
    <property type="evidence" value="ECO:0007669"/>
    <property type="project" value="UniProtKB-KW"/>
</dbReference>
<dbReference type="RefSeq" id="WP_013009387.1">
    <property type="nucleotide sequence ID" value="NC_013943.1"/>
</dbReference>
<dbReference type="NCBIfam" id="TIGR00061">
    <property type="entry name" value="L21"/>
    <property type="match status" value="1"/>
</dbReference>
<dbReference type="PANTHER" id="PTHR21349">
    <property type="entry name" value="50S RIBOSOMAL PROTEIN L21"/>
    <property type="match status" value="1"/>
</dbReference>
<dbReference type="Pfam" id="PF00829">
    <property type="entry name" value="Ribosomal_L21p"/>
    <property type="match status" value="1"/>
</dbReference>
<organism evidence="6 7">
    <name type="scientific">Denitrovibrio acetiphilus (strain DSM 12809 / NBRC 114555 / N2460)</name>
    <dbReference type="NCBI Taxonomy" id="522772"/>
    <lineage>
        <taxon>Bacteria</taxon>
        <taxon>Pseudomonadati</taxon>
        <taxon>Deferribacterota</taxon>
        <taxon>Deferribacteres</taxon>
        <taxon>Deferribacterales</taxon>
        <taxon>Geovibrionaceae</taxon>
        <taxon>Denitrovibrio</taxon>
    </lineage>
</organism>
<dbReference type="PANTHER" id="PTHR21349:SF0">
    <property type="entry name" value="LARGE RIBOSOMAL SUBUNIT PROTEIN BL21M"/>
    <property type="match status" value="1"/>
</dbReference>
<evidence type="ECO:0000256" key="3">
    <source>
        <dbReference type="ARBA" id="ARBA00023274"/>
    </source>
</evidence>
<protein>
    <recommendedName>
        <fullName evidence="4">Large ribosomal subunit protein bL21</fullName>
    </recommendedName>
</protein>
<dbReference type="InterPro" id="IPR028909">
    <property type="entry name" value="bL21-like"/>
</dbReference>
<proteinExistence type="inferred from homology"/>
<evidence type="ECO:0000313" key="7">
    <source>
        <dbReference type="Proteomes" id="UP000002012"/>
    </source>
</evidence>
<dbReference type="SUPFAM" id="SSF141091">
    <property type="entry name" value="L21p-like"/>
    <property type="match status" value="1"/>
</dbReference>
<comment type="subunit">
    <text evidence="4">Part of the 50S ribosomal subunit. Contacts protein L20.</text>
</comment>
<dbReference type="AlphaFoldDB" id="D4H191"/>
<accession>D4H191</accession>
<name>D4H191_DENA2</name>
<comment type="function">
    <text evidence="4 5">This protein binds to 23S rRNA in the presence of protein L20.</text>
</comment>
<gene>
    <name evidence="4" type="primary">rplU</name>
    <name evidence="6" type="ordered locus">Dacet_0032</name>
</gene>
<sequence length="104" mass="11484">MFAIIKSGGKQYSVKPGDTLKVDSINAEQDSVIEIKDVLAVSENGQLNLGAPFVEGAVVKAKIVEHSKGDKILVFKRKRRKDYKKRYGHRSALTSIKIEDINVG</sequence>
<dbReference type="GO" id="GO:0019843">
    <property type="term" value="F:rRNA binding"/>
    <property type="evidence" value="ECO:0007669"/>
    <property type="project" value="UniProtKB-UniRule"/>
</dbReference>
<dbReference type="EMBL" id="CP001968">
    <property type="protein sequence ID" value="ADD66839.1"/>
    <property type="molecule type" value="Genomic_DNA"/>
</dbReference>
<dbReference type="GO" id="GO:0006412">
    <property type="term" value="P:translation"/>
    <property type="evidence" value="ECO:0007669"/>
    <property type="project" value="UniProtKB-UniRule"/>
</dbReference>
<keyword evidence="2 4" id="KW-0689">Ribosomal protein</keyword>
<dbReference type="InterPro" id="IPR036164">
    <property type="entry name" value="bL21-like_sf"/>
</dbReference>
<dbReference type="HAMAP" id="MF_01363">
    <property type="entry name" value="Ribosomal_bL21"/>
    <property type="match status" value="1"/>
</dbReference>
<dbReference type="PaxDb" id="522772-Dacet_0032"/>
<evidence type="ECO:0000256" key="4">
    <source>
        <dbReference type="HAMAP-Rule" id="MF_01363"/>
    </source>
</evidence>
<dbReference type="STRING" id="522772.Dacet_0032"/>
<dbReference type="HOGENOM" id="CLU_061463_3_2_0"/>
<dbReference type="KEGG" id="dap:Dacet_0032"/>
<dbReference type="eggNOG" id="COG0261">
    <property type="taxonomic scope" value="Bacteria"/>
</dbReference>
<comment type="similarity">
    <text evidence="1 4 5">Belongs to the bacterial ribosomal protein bL21 family.</text>
</comment>
<dbReference type="InParanoid" id="D4H191"/>
<evidence type="ECO:0000256" key="2">
    <source>
        <dbReference type="ARBA" id="ARBA00022980"/>
    </source>
</evidence>
<dbReference type="GO" id="GO:0003735">
    <property type="term" value="F:structural constituent of ribosome"/>
    <property type="evidence" value="ECO:0007669"/>
    <property type="project" value="InterPro"/>
</dbReference>
<evidence type="ECO:0000256" key="1">
    <source>
        <dbReference type="ARBA" id="ARBA00008563"/>
    </source>
</evidence>
<reference evidence="6 7" key="1">
    <citation type="journal article" date="2010" name="Stand. Genomic Sci.">
        <title>Complete genome sequence of Denitrovibrio acetiphilus type strain (N2460).</title>
        <authorList>
            <person name="Kiss H."/>
            <person name="Lang E."/>
            <person name="Lapidus A."/>
            <person name="Copeland A."/>
            <person name="Nolan M."/>
            <person name="Glavina Del Rio T."/>
            <person name="Chen F."/>
            <person name="Lucas S."/>
            <person name="Tice H."/>
            <person name="Cheng J.F."/>
            <person name="Han C."/>
            <person name="Goodwin L."/>
            <person name="Pitluck S."/>
            <person name="Liolios K."/>
            <person name="Pati A."/>
            <person name="Ivanova N."/>
            <person name="Mavromatis K."/>
            <person name="Chen A."/>
            <person name="Palaniappan K."/>
            <person name="Land M."/>
            <person name="Hauser L."/>
            <person name="Chang Y.J."/>
            <person name="Jeffries C.D."/>
            <person name="Detter J.C."/>
            <person name="Brettin T."/>
            <person name="Spring S."/>
            <person name="Rohde M."/>
            <person name="Goker M."/>
            <person name="Woyke T."/>
            <person name="Bristow J."/>
            <person name="Eisen J.A."/>
            <person name="Markowitz V."/>
            <person name="Hugenholtz P."/>
            <person name="Kyrpides N.C."/>
            <person name="Klenk H.P."/>
        </authorList>
    </citation>
    <scope>NUCLEOTIDE SEQUENCE [LARGE SCALE GENOMIC DNA]</scope>
    <source>
        <strain evidence="7">DSM 12809 / NBRC 114555 / N2460</strain>
    </source>
</reference>
<dbReference type="GO" id="GO:0005840">
    <property type="term" value="C:ribosome"/>
    <property type="evidence" value="ECO:0007669"/>
    <property type="project" value="UniProtKB-KW"/>
</dbReference>